<evidence type="ECO:0000313" key="10">
    <source>
        <dbReference type="Proteomes" id="UP000594463"/>
    </source>
</evidence>
<feature type="transmembrane region" description="Helical" evidence="8">
    <location>
        <begin position="231"/>
        <end position="249"/>
    </location>
</feature>
<dbReference type="EMBL" id="CP065383">
    <property type="protein sequence ID" value="QPM67439.1"/>
    <property type="molecule type" value="Genomic_DNA"/>
</dbReference>
<reference evidence="9 10" key="1">
    <citation type="journal article" date="2021" name="Nat. Commun.">
        <title>Isolation of a member of the candidate phylum Atribacteria reveals a unique cell membrane structure.</title>
        <authorList>
            <person name="Taiki K."/>
            <person name="Nobu M.K."/>
            <person name="Kusada H."/>
            <person name="Meng X.-Y."/>
            <person name="Hosoki N."/>
            <person name="Uematsu K."/>
            <person name="Yoshioka H."/>
            <person name="Kamagata Y."/>
            <person name="Tamaki H."/>
        </authorList>
    </citation>
    <scope>NUCLEOTIDE SEQUENCE [LARGE SCALE GENOMIC DNA]</scope>
    <source>
        <strain evidence="9 10">RT761</strain>
    </source>
</reference>
<evidence type="ECO:0000256" key="4">
    <source>
        <dbReference type="ARBA" id="ARBA00022519"/>
    </source>
</evidence>
<evidence type="ECO:0000256" key="3">
    <source>
        <dbReference type="ARBA" id="ARBA00022475"/>
    </source>
</evidence>
<evidence type="ECO:0000256" key="8">
    <source>
        <dbReference type="SAM" id="Phobius"/>
    </source>
</evidence>
<gene>
    <name evidence="9" type="primary">rbsC_9</name>
    <name evidence="9" type="ORF">RT761_00642</name>
</gene>
<comment type="subcellular location">
    <subcellularLocation>
        <location evidence="1">Cell membrane</location>
        <topology evidence="1">Multi-pass membrane protein</topology>
    </subcellularLocation>
</comment>
<proteinExistence type="predicted"/>
<feature type="transmembrane region" description="Helical" evidence="8">
    <location>
        <begin position="105"/>
        <end position="127"/>
    </location>
</feature>
<feature type="transmembrane region" description="Helical" evidence="8">
    <location>
        <begin position="134"/>
        <end position="152"/>
    </location>
</feature>
<feature type="transmembrane region" description="Helical" evidence="8">
    <location>
        <begin position="286"/>
        <end position="305"/>
    </location>
</feature>
<name>A0A7T1AK77_ATRLM</name>
<accession>A0A7T1AK77</accession>
<protein>
    <submittedName>
        <fullName evidence="9">Ribose import permease protein RbsC</fullName>
    </submittedName>
</protein>
<dbReference type="PANTHER" id="PTHR32196">
    <property type="entry name" value="ABC TRANSPORTER PERMEASE PROTEIN YPHD-RELATED-RELATED"/>
    <property type="match status" value="1"/>
</dbReference>
<keyword evidence="10" id="KW-1185">Reference proteome</keyword>
<dbReference type="GO" id="GO:0005886">
    <property type="term" value="C:plasma membrane"/>
    <property type="evidence" value="ECO:0007669"/>
    <property type="project" value="UniProtKB-SubCell"/>
</dbReference>
<keyword evidence="3" id="KW-1003">Cell membrane</keyword>
<dbReference type="Proteomes" id="UP000594463">
    <property type="component" value="Chromosome"/>
</dbReference>
<keyword evidence="2" id="KW-0813">Transport</keyword>
<feature type="transmembrane region" description="Helical" evidence="8">
    <location>
        <begin position="311"/>
        <end position="328"/>
    </location>
</feature>
<dbReference type="RefSeq" id="WP_218112641.1">
    <property type="nucleotide sequence ID" value="NZ_CP065383.1"/>
</dbReference>
<keyword evidence="6 8" id="KW-1133">Transmembrane helix</keyword>
<feature type="transmembrane region" description="Helical" evidence="8">
    <location>
        <begin position="53"/>
        <end position="72"/>
    </location>
</feature>
<evidence type="ECO:0000313" key="9">
    <source>
        <dbReference type="EMBL" id="QPM67439.1"/>
    </source>
</evidence>
<dbReference type="CDD" id="cd06579">
    <property type="entry name" value="TM_PBP1_transp_AraH_like"/>
    <property type="match status" value="1"/>
</dbReference>
<keyword evidence="4" id="KW-0997">Cell inner membrane</keyword>
<feature type="transmembrane region" description="Helical" evidence="8">
    <location>
        <begin position="261"/>
        <end position="279"/>
    </location>
</feature>
<dbReference type="PANTHER" id="PTHR32196:SF21">
    <property type="entry name" value="ABC TRANSPORTER PERMEASE PROTEIN YPHD-RELATED"/>
    <property type="match status" value="1"/>
</dbReference>
<feature type="transmembrane region" description="Helical" evidence="8">
    <location>
        <begin position="21"/>
        <end position="41"/>
    </location>
</feature>
<evidence type="ECO:0000256" key="1">
    <source>
        <dbReference type="ARBA" id="ARBA00004651"/>
    </source>
</evidence>
<evidence type="ECO:0000256" key="6">
    <source>
        <dbReference type="ARBA" id="ARBA00022989"/>
    </source>
</evidence>
<dbReference type="KEGG" id="alam:RT761_00642"/>
<evidence type="ECO:0000256" key="7">
    <source>
        <dbReference type="ARBA" id="ARBA00023136"/>
    </source>
</evidence>
<evidence type="ECO:0000256" key="2">
    <source>
        <dbReference type="ARBA" id="ARBA00022448"/>
    </source>
</evidence>
<dbReference type="GO" id="GO:0022857">
    <property type="term" value="F:transmembrane transporter activity"/>
    <property type="evidence" value="ECO:0007669"/>
    <property type="project" value="InterPro"/>
</dbReference>
<keyword evidence="7 8" id="KW-0472">Membrane</keyword>
<dbReference type="Pfam" id="PF02653">
    <property type="entry name" value="BPD_transp_2"/>
    <property type="match status" value="1"/>
</dbReference>
<sequence>MINMKDASNKEKIKISWSADLNTTILIGATIIIFLVLSIAVDRFFTARNIRSMSFQLPEFAFMAFGMALCMLSGGIDLSIVSIANFSSVLAGYIILGMTNGGGNTWLSIILAFLVALVVSSLCGLFNGILIVRAHIMPILATLSTMIFYGGLTMGITQGRTILGFPEEFTEIGIFAVWGIPFPFIVLIIITIILTFVLGKTVFGRNIYLYGTNKTAALFSGMKINSTIIKTYTLSGLLSGIGGLIMMSRVNSTRVGYGEGYVLQALLVCVLGGISTLGGKGKIFGVFLGILVLQMLQSGFSLLGLEPYFRNFIWGITLIGVMIANYYLEKSGRRIKSLTRR</sequence>
<dbReference type="AlphaFoldDB" id="A0A7T1AK77"/>
<evidence type="ECO:0000256" key="5">
    <source>
        <dbReference type="ARBA" id="ARBA00022692"/>
    </source>
</evidence>
<keyword evidence="5 8" id="KW-0812">Transmembrane</keyword>
<dbReference type="InterPro" id="IPR001851">
    <property type="entry name" value="ABC_transp_permease"/>
</dbReference>
<feature type="transmembrane region" description="Helical" evidence="8">
    <location>
        <begin position="172"/>
        <end position="198"/>
    </location>
</feature>
<organism evidence="9 10">
    <name type="scientific">Atribacter laminatus</name>
    <dbReference type="NCBI Taxonomy" id="2847778"/>
    <lineage>
        <taxon>Bacteria</taxon>
        <taxon>Pseudomonadati</taxon>
        <taxon>Atribacterota</taxon>
        <taxon>Atribacteria</taxon>
        <taxon>Atribacterales</taxon>
        <taxon>Atribacteraceae</taxon>
        <taxon>Atribacter</taxon>
    </lineage>
</organism>